<keyword evidence="3" id="KW-1185">Reference proteome</keyword>
<feature type="transmembrane region" description="Helical" evidence="1">
    <location>
        <begin position="241"/>
        <end position="261"/>
    </location>
</feature>
<dbReference type="Proteomes" id="UP000325003">
    <property type="component" value="Unassembled WGS sequence"/>
</dbReference>
<keyword evidence="1" id="KW-1133">Transmembrane helix</keyword>
<sequence length="424" mass="45632">MPPTAVTSPTELDMGPSIHDTRYYNCYSEVLSVSTTMKNRAALVGWAAITALAVFYAPMAIEYTWRLFHPGSPELWNHAYAGIVDHDEAYGSGSIHAVEATRYADNRWTLLFHTTTGGVAILLFAAQFSSRLRRNLRRHRILGRVALSVALIGMLGAMVYLLAVGPHGTFDGPAFHLQLWALAIGTTIAIVLGFAAVRQRQIAMHQALMAYAFALLLTAPLLRVAYLVLGSAWPDSTQLETNLAGAAFLATWAPFGAFLAARGMDHTERRSAGIRPLPGRRLDIAMAVTAAVATAGLGASYRSAFGSLDRVTTTSIVALVAAVAVASTNLLAARRLGRPAAADEWRTMLLALAAAPLATLILWQVYAISFSDADAFGGALLTGPAVPVSLGFLVVTWRRRRVRRPEPTTDWDFHPPTDEVAAPV</sequence>
<dbReference type="Pfam" id="PF10067">
    <property type="entry name" value="DUF2306"/>
    <property type="match status" value="1"/>
</dbReference>
<reference evidence="2 3" key="2">
    <citation type="submission" date="2019-09" db="EMBL/GenBank/DDBJ databases">
        <authorList>
            <person name="Jin C."/>
        </authorList>
    </citation>
    <scope>NUCLEOTIDE SEQUENCE [LARGE SCALE GENOMIC DNA]</scope>
    <source>
        <strain evidence="2 3">BN130099</strain>
    </source>
</reference>
<evidence type="ECO:0000313" key="2">
    <source>
        <dbReference type="EMBL" id="KAA1420931.1"/>
    </source>
</evidence>
<comment type="caution">
    <text evidence="2">The sequence shown here is derived from an EMBL/GenBank/DDBJ whole genome shotgun (WGS) entry which is preliminary data.</text>
</comment>
<feature type="transmembrane region" description="Helical" evidence="1">
    <location>
        <begin position="175"/>
        <end position="196"/>
    </location>
</feature>
<feature type="transmembrane region" description="Helical" evidence="1">
    <location>
        <begin position="375"/>
        <end position="395"/>
    </location>
</feature>
<dbReference type="AlphaFoldDB" id="A0A5B1LJP3"/>
<keyword evidence="1" id="KW-0812">Transmembrane</keyword>
<feature type="transmembrane region" description="Helical" evidence="1">
    <location>
        <begin position="313"/>
        <end position="333"/>
    </location>
</feature>
<evidence type="ECO:0000313" key="3">
    <source>
        <dbReference type="Proteomes" id="UP000325003"/>
    </source>
</evidence>
<feature type="transmembrane region" description="Helical" evidence="1">
    <location>
        <begin position="141"/>
        <end position="163"/>
    </location>
</feature>
<gene>
    <name evidence="2" type="ORF">F0U44_00875</name>
</gene>
<proteinExistence type="predicted"/>
<name>A0A5B1LJP3_9ACTN</name>
<feature type="transmembrane region" description="Helical" evidence="1">
    <location>
        <begin position="208"/>
        <end position="229"/>
    </location>
</feature>
<feature type="transmembrane region" description="Helical" evidence="1">
    <location>
        <begin position="282"/>
        <end position="301"/>
    </location>
</feature>
<dbReference type="EMBL" id="VUJV01000001">
    <property type="protein sequence ID" value="KAA1420931.1"/>
    <property type="molecule type" value="Genomic_DNA"/>
</dbReference>
<dbReference type="InterPro" id="IPR018750">
    <property type="entry name" value="DUF2306_membrane"/>
</dbReference>
<protein>
    <submittedName>
        <fullName evidence="2">DUF2306 domain-containing protein</fullName>
    </submittedName>
</protein>
<feature type="transmembrane region" description="Helical" evidence="1">
    <location>
        <begin position="41"/>
        <end position="61"/>
    </location>
</feature>
<feature type="transmembrane region" description="Helical" evidence="1">
    <location>
        <begin position="110"/>
        <end position="129"/>
    </location>
</feature>
<reference evidence="2 3" key="1">
    <citation type="submission" date="2019-09" db="EMBL/GenBank/DDBJ databases">
        <title>Nocardioides panacisoli sp. nov., isolated from the soil of a ginseng field.</title>
        <authorList>
            <person name="Cho C."/>
        </authorList>
    </citation>
    <scope>NUCLEOTIDE SEQUENCE [LARGE SCALE GENOMIC DNA]</scope>
    <source>
        <strain evidence="2 3">BN130099</strain>
    </source>
</reference>
<accession>A0A5B1LJP3</accession>
<evidence type="ECO:0000256" key="1">
    <source>
        <dbReference type="SAM" id="Phobius"/>
    </source>
</evidence>
<organism evidence="2 3">
    <name type="scientific">Nocardioides humilatus</name>
    <dbReference type="NCBI Taxonomy" id="2607660"/>
    <lineage>
        <taxon>Bacteria</taxon>
        <taxon>Bacillati</taxon>
        <taxon>Actinomycetota</taxon>
        <taxon>Actinomycetes</taxon>
        <taxon>Propionibacteriales</taxon>
        <taxon>Nocardioidaceae</taxon>
        <taxon>Nocardioides</taxon>
    </lineage>
</organism>
<keyword evidence="1" id="KW-0472">Membrane</keyword>
<feature type="transmembrane region" description="Helical" evidence="1">
    <location>
        <begin position="345"/>
        <end position="369"/>
    </location>
</feature>